<proteinExistence type="predicted"/>
<feature type="chain" id="PRO_5047217250" evidence="1">
    <location>
        <begin position="32"/>
        <end position="322"/>
    </location>
</feature>
<name>A0ABT7M2D5_9CYAN</name>
<feature type="signal peptide" evidence="1">
    <location>
        <begin position="1"/>
        <end position="31"/>
    </location>
</feature>
<accession>A0ABT7M2D5</accession>
<evidence type="ECO:0000313" key="3">
    <source>
        <dbReference type="Proteomes" id="UP001230986"/>
    </source>
</evidence>
<gene>
    <name evidence="2" type="ORF">QQ055_06995</name>
</gene>
<protein>
    <submittedName>
        <fullName evidence="2">PEP-CTERM sorting domain-containing protein</fullName>
    </submittedName>
</protein>
<dbReference type="NCBIfam" id="TIGR02595">
    <property type="entry name" value="PEP_CTERM"/>
    <property type="match status" value="1"/>
</dbReference>
<keyword evidence="3" id="KW-1185">Reference proteome</keyword>
<keyword evidence="1" id="KW-0732">Signal</keyword>
<dbReference type="EMBL" id="JASVEJ010000026">
    <property type="protein sequence ID" value="MDL5057211.1"/>
    <property type="molecule type" value="Genomic_DNA"/>
</dbReference>
<dbReference type="Proteomes" id="UP001230986">
    <property type="component" value="Unassembled WGS sequence"/>
</dbReference>
<comment type="caution">
    <text evidence="2">The sequence shown here is derived from an EMBL/GenBank/DDBJ whole genome shotgun (WGS) entry which is preliminary data.</text>
</comment>
<dbReference type="NCBIfam" id="NF041930">
    <property type="entry name" value="Xrt_dep_XDD3"/>
    <property type="match status" value="1"/>
</dbReference>
<dbReference type="InterPro" id="IPR013424">
    <property type="entry name" value="Ice-binding_C"/>
</dbReference>
<organism evidence="2 3">
    <name type="scientific">Geitlerinema calcuttense NRMC-F 0142</name>
    <dbReference type="NCBI Taxonomy" id="2922238"/>
    <lineage>
        <taxon>Bacteria</taxon>
        <taxon>Bacillati</taxon>
        <taxon>Cyanobacteriota</taxon>
        <taxon>Cyanophyceae</taxon>
        <taxon>Geitlerinematales</taxon>
        <taxon>Geitlerinemataceae</taxon>
        <taxon>Geitlerinema</taxon>
    </lineage>
</organism>
<evidence type="ECO:0000256" key="1">
    <source>
        <dbReference type="SAM" id="SignalP"/>
    </source>
</evidence>
<dbReference type="RefSeq" id="WP_286004422.1">
    <property type="nucleotide sequence ID" value="NZ_JASVEJ010000026.1"/>
</dbReference>
<reference evidence="2 3" key="1">
    <citation type="submission" date="2023-06" db="EMBL/GenBank/DDBJ databases">
        <title>Whole genome sequence of Oscillatoria calcuttensis NRMC-F 0142.</title>
        <authorList>
            <person name="Shakena Fathima T."/>
            <person name="Muralitharan G."/>
            <person name="Thajuddin N."/>
        </authorList>
    </citation>
    <scope>NUCLEOTIDE SEQUENCE [LARGE SCALE GENOMIC DNA]</scope>
    <source>
        <strain evidence="2 3">NRMC-F 0142</strain>
    </source>
</reference>
<sequence length="322" mass="34071">MMRIPQSPLLQATLTSATLLFSLVFSQAALAGTLHNGWNYAIDPSYDSLASNGNGGVNAGGTIYEIYGMAIKDDVNNNRIWVGINANLPIGGNNVGNTVGRYSISNGNIGWGDLFFDFSGLGNFKAANDSASLFGIRFAGTNDSHAPSIGVYENVQATSVVHLNGGWSNLGNHNLGGVLPLTGQQAAMGDLAWNDPYYAPYTTPGSHEQPHTLVPNVIATGNRIGDITLVNSTELAAAGFDLGYLPATGSETFGFWFEKSLLPAGNFYSTLFLECNNDAIALTGDLVASKETPEPSTLVGFGVLAGLTWTTRKKRRKLPAML</sequence>
<evidence type="ECO:0000313" key="2">
    <source>
        <dbReference type="EMBL" id="MDL5057211.1"/>
    </source>
</evidence>